<dbReference type="EMBL" id="JXNU01000003">
    <property type="protein sequence ID" value="KKF36877.1"/>
    <property type="molecule type" value="Genomic_DNA"/>
</dbReference>
<evidence type="ECO:0000256" key="1">
    <source>
        <dbReference type="SAM" id="MobiDB-lite"/>
    </source>
</evidence>
<dbReference type="PATRIC" id="fig|65700.7.peg.4480"/>
<reference evidence="2 3" key="1">
    <citation type="submission" date="2015-01" db="EMBL/GenBank/DDBJ databases">
        <title>Erwinia tracheiphila.</title>
        <authorList>
            <person name="Shapiro L.R."/>
        </authorList>
    </citation>
    <scope>NUCLEOTIDE SEQUENCE [LARGE SCALE GENOMIC DNA]</scope>
    <source>
        <strain evidence="2 3">BuffGH</strain>
    </source>
</reference>
<dbReference type="AlphaFoldDB" id="A0A0M2KHT5"/>
<keyword evidence="3" id="KW-1185">Reference proteome</keyword>
<dbReference type="RefSeq" id="WP_046372134.1">
    <property type="nucleotide sequence ID" value="NZ_CP089932.1"/>
</dbReference>
<accession>A0A0M2KHT5</accession>
<evidence type="ECO:0000313" key="2">
    <source>
        <dbReference type="EMBL" id="KKF36877.1"/>
    </source>
</evidence>
<organism evidence="2 3">
    <name type="scientific">Erwinia tracheiphila</name>
    <dbReference type="NCBI Taxonomy" id="65700"/>
    <lineage>
        <taxon>Bacteria</taxon>
        <taxon>Pseudomonadati</taxon>
        <taxon>Pseudomonadota</taxon>
        <taxon>Gammaproteobacteria</taxon>
        <taxon>Enterobacterales</taxon>
        <taxon>Erwiniaceae</taxon>
        <taxon>Erwinia</taxon>
    </lineage>
</organism>
<proteinExistence type="predicted"/>
<evidence type="ECO:0000313" key="3">
    <source>
        <dbReference type="Proteomes" id="UP000033924"/>
    </source>
</evidence>
<protein>
    <submittedName>
        <fullName evidence="2">Uncharacterized protein</fullName>
    </submittedName>
</protein>
<name>A0A0M2KHT5_9GAMM</name>
<gene>
    <name evidence="2" type="ORF">SY86_17925</name>
</gene>
<feature type="region of interest" description="Disordered" evidence="1">
    <location>
        <begin position="49"/>
        <end position="75"/>
    </location>
</feature>
<dbReference type="Proteomes" id="UP000033924">
    <property type="component" value="Unassembled WGS sequence"/>
</dbReference>
<comment type="caution">
    <text evidence="2">The sequence shown here is derived from an EMBL/GenBank/DDBJ whole genome shotgun (WGS) entry which is preliminary data.</text>
</comment>
<sequence length="89" mass="10063">MELYAICPPTPTPSNNISRSSSNPEDQDIWFDVIDHVEMEEAWFEEAEAFDSHEEHQAAPSSSAGEAADSRLQFTEYPRRGDSIIQLFS</sequence>
<feature type="region of interest" description="Disordered" evidence="1">
    <location>
        <begin position="1"/>
        <end position="25"/>
    </location>
</feature>
<feature type="compositionally biased region" description="Low complexity" evidence="1">
    <location>
        <begin position="13"/>
        <end position="24"/>
    </location>
</feature>